<keyword evidence="2" id="KW-0378">Hydrolase</keyword>
<sequence>MHLPRRSRRLQSITALWIFCIALMAPWSVYADAPPPLHQRGSQATPAPGAIDNLEDVQKAVVRIEAVGVFRDPVEGMTAGAGSGTGFIIDSEGHVVTNNHVVTGAAYLKVYVEGKKEPVNARIVGVSECADLAVIDLQGRNYPYLTWYEGPIRVGLDVYAAGFPLGDPEYTLTRGIISKARADGRRSWASVEGVIEHDANINPGNSGGPLVTANGQVVGVNYSYSRATEQYHAIDRDNALEVIEELLQGRDVDSIGINGEAFVSQDGQFSGIWVSSVASGSLADQVGVLPGDIILSMENLPLATDGTMATYCDILRSRRANAVTAIEVLRLDTGEVLSGQLNGRPLQVSVTLGAAEEPSSSTGQAGGQTASGATYDEFVRVSDAQGIFAFDAPAAWKEVQEGEWIFNDETVGARLDIAPDLDNFYDDWGIPGAILRYSDVLPGQIAVEDLLDEYTLHDSCTQGERGSITVGELAGAYQFWRECGGGDTVGVIVALAPSETNAFFALLELYGVEERDFNAWDTLLNSLAVTPPAAPEASGTQEAPEVVISKQGPLFDLVDVSALSYRYVAVESPAISALLPEAYNDIVAAEWLNSEGEPLGYTLTASPNIEKFNSTWTTPGILVKSAIGMVEELDPDELLKDETLEESCTYDDRYTYTHEAFDRTYNVVVDVYEQCGEADNSYAVMMAQSDPIDQVIFVDFLAVSDADVEAFTTFLDSFYLDASLAGGAGAASTAGAPDESPAPEPQESGPAFMDVRDDTDTISLRVPESWSDLLSEDWDLGDGPIGVAFTASPNIKKFNDTWKTPGIFIGVSELLGEGVDDPGEVLDFFDLKEDCTYDDRYEYGTQSLTGAYDVWKECGGVKNALFVVLAARPVDAKTPLILLYTNLPTPEDAALFGELVTSLSIAGAVQSTQESTQETVLSGPTATVIVESLNVRSGPGTHYNRIGAVRNGDVLVVTGQVKNCSWLQVTTPAGVDGWVSGSSQYVTLSARCADIPEAKAPAPPPASGGQSGGGQTGGAGAGKGCYIFQNFVGPELTITFTNKNTGKGETFKVASNGEVEKCFDPGRYTYTLDAPPPWGSTNGELTVEAGDRFLFPITPE</sequence>
<dbReference type="PANTHER" id="PTHR43343">
    <property type="entry name" value="PEPTIDASE S12"/>
    <property type="match status" value="1"/>
</dbReference>
<dbReference type="SUPFAM" id="SSF50494">
    <property type="entry name" value="Trypsin-like serine proteases"/>
    <property type="match status" value="1"/>
</dbReference>
<dbReference type="PROSITE" id="PS51781">
    <property type="entry name" value="SH3B"/>
    <property type="match status" value="1"/>
</dbReference>
<evidence type="ECO:0000256" key="2">
    <source>
        <dbReference type="ARBA" id="ARBA00022801"/>
    </source>
</evidence>
<evidence type="ECO:0000259" key="4">
    <source>
        <dbReference type="PROSITE" id="PS51781"/>
    </source>
</evidence>
<evidence type="ECO:0000256" key="3">
    <source>
        <dbReference type="SAM" id="MobiDB-lite"/>
    </source>
</evidence>
<feature type="region of interest" description="Disordered" evidence="3">
    <location>
        <begin position="996"/>
        <end position="1016"/>
    </location>
</feature>
<dbReference type="InterPro" id="IPR036034">
    <property type="entry name" value="PDZ_sf"/>
</dbReference>
<dbReference type="PRINTS" id="PR00834">
    <property type="entry name" value="PROTEASES2C"/>
</dbReference>
<dbReference type="SUPFAM" id="SSF50156">
    <property type="entry name" value="PDZ domain-like"/>
    <property type="match status" value="1"/>
</dbReference>
<dbReference type="AlphaFoldDB" id="A0A7C1FJ95"/>
<organism evidence="5">
    <name type="scientific">Caldilinea aerophila</name>
    <dbReference type="NCBI Taxonomy" id="133453"/>
    <lineage>
        <taxon>Bacteria</taxon>
        <taxon>Bacillati</taxon>
        <taxon>Chloroflexota</taxon>
        <taxon>Caldilineae</taxon>
        <taxon>Caldilineales</taxon>
        <taxon>Caldilineaceae</taxon>
        <taxon>Caldilinea</taxon>
    </lineage>
</organism>
<accession>A0A7C1FJ95</accession>
<dbReference type="PANTHER" id="PTHR43343:SF3">
    <property type="entry name" value="PROTEASE DO-LIKE 8, CHLOROPLASTIC"/>
    <property type="match status" value="1"/>
</dbReference>
<dbReference type="InterPro" id="IPR041489">
    <property type="entry name" value="PDZ_6"/>
</dbReference>
<protein>
    <submittedName>
        <fullName evidence="5">Trypsin-like serine protease</fullName>
    </submittedName>
</protein>
<dbReference type="InterPro" id="IPR003646">
    <property type="entry name" value="SH3-like_bac-type"/>
</dbReference>
<dbReference type="SMART" id="SM00287">
    <property type="entry name" value="SH3b"/>
    <property type="match status" value="1"/>
</dbReference>
<comment type="caution">
    <text evidence="5">The sequence shown here is derived from an EMBL/GenBank/DDBJ whole genome shotgun (WGS) entry which is preliminary data.</text>
</comment>
<evidence type="ECO:0000313" key="5">
    <source>
        <dbReference type="EMBL" id="HDX30553.1"/>
    </source>
</evidence>
<dbReference type="Gene3D" id="2.30.42.10">
    <property type="match status" value="1"/>
</dbReference>
<dbReference type="Pfam" id="PF17820">
    <property type="entry name" value="PDZ_6"/>
    <property type="match status" value="1"/>
</dbReference>
<dbReference type="GO" id="GO:0004252">
    <property type="term" value="F:serine-type endopeptidase activity"/>
    <property type="evidence" value="ECO:0007669"/>
    <property type="project" value="InterPro"/>
</dbReference>
<dbReference type="InterPro" id="IPR001478">
    <property type="entry name" value="PDZ"/>
</dbReference>
<feature type="domain" description="SH3b" evidence="4">
    <location>
        <begin position="923"/>
        <end position="990"/>
    </location>
</feature>
<dbReference type="SMART" id="SM00228">
    <property type="entry name" value="PDZ"/>
    <property type="match status" value="1"/>
</dbReference>
<keyword evidence="1 5" id="KW-0645">Protease</keyword>
<evidence type="ECO:0000256" key="1">
    <source>
        <dbReference type="ARBA" id="ARBA00022670"/>
    </source>
</evidence>
<feature type="region of interest" description="Disordered" evidence="3">
    <location>
        <begin position="730"/>
        <end position="754"/>
    </location>
</feature>
<dbReference type="EMBL" id="DSMG01000042">
    <property type="protein sequence ID" value="HDX30553.1"/>
    <property type="molecule type" value="Genomic_DNA"/>
</dbReference>
<dbReference type="InterPro" id="IPR051201">
    <property type="entry name" value="Chloro_Bact_Ser_Proteases"/>
</dbReference>
<dbReference type="Gene3D" id="2.30.30.40">
    <property type="entry name" value="SH3 Domains"/>
    <property type="match status" value="1"/>
</dbReference>
<dbReference type="InterPro" id="IPR009003">
    <property type="entry name" value="Peptidase_S1_PA"/>
</dbReference>
<dbReference type="InterPro" id="IPR001940">
    <property type="entry name" value="Peptidase_S1C"/>
</dbReference>
<proteinExistence type="predicted"/>
<dbReference type="GO" id="GO:0006508">
    <property type="term" value="P:proteolysis"/>
    <property type="evidence" value="ECO:0007669"/>
    <property type="project" value="UniProtKB-KW"/>
</dbReference>
<name>A0A7C1FJ95_9CHLR</name>
<reference evidence="5" key="1">
    <citation type="journal article" date="2020" name="mSystems">
        <title>Genome- and Community-Level Interaction Insights into Carbon Utilization and Element Cycling Functions of Hydrothermarchaeota in Hydrothermal Sediment.</title>
        <authorList>
            <person name="Zhou Z."/>
            <person name="Liu Y."/>
            <person name="Xu W."/>
            <person name="Pan J."/>
            <person name="Luo Z.H."/>
            <person name="Li M."/>
        </authorList>
    </citation>
    <scope>NUCLEOTIDE SEQUENCE [LARGE SCALE GENOMIC DNA]</scope>
    <source>
        <strain evidence="5">SpSt-289</strain>
    </source>
</reference>
<gene>
    <name evidence="5" type="ORF">ENQ20_03555</name>
</gene>
<dbReference type="Pfam" id="PF08239">
    <property type="entry name" value="SH3_3"/>
    <property type="match status" value="1"/>
</dbReference>
<dbReference type="Pfam" id="PF13365">
    <property type="entry name" value="Trypsin_2"/>
    <property type="match status" value="1"/>
</dbReference>
<dbReference type="Gene3D" id="2.40.10.120">
    <property type="match status" value="1"/>
</dbReference>